<accession>A0AAP2AAM1</accession>
<dbReference type="RefSeq" id="WP_202665139.1">
    <property type="nucleotide sequence ID" value="NZ_JAENMR010000001.1"/>
</dbReference>
<comment type="caution">
    <text evidence="2">The sequence shown here is derived from an EMBL/GenBank/DDBJ whole genome shotgun (WGS) entry which is preliminary data.</text>
</comment>
<dbReference type="EMBL" id="JAENMS010000001">
    <property type="protein sequence ID" value="MBL5932932.1"/>
    <property type="molecule type" value="Genomic_DNA"/>
</dbReference>
<keyword evidence="1" id="KW-0812">Transmembrane</keyword>
<organism evidence="2 3">
    <name type="scientific">Lelliottia amnigena</name>
    <name type="common">Enterobacter amnigenus</name>
    <dbReference type="NCBI Taxonomy" id="61646"/>
    <lineage>
        <taxon>Bacteria</taxon>
        <taxon>Pseudomonadati</taxon>
        <taxon>Pseudomonadota</taxon>
        <taxon>Gammaproteobacteria</taxon>
        <taxon>Enterobacterales</taxon>
        <taxon>Enterobacteriaceae</taxon>
        <taxon>Lelliottia</taxon>
    </lineage>
</organism>
<keyword evidence="1" id="KW-1133">Transmembrane helix</keyword>
<name>A0AAP2AAM1_LELAM</name>
<dbReference type="Pfam" id="PF11086">
    <property type="entry name" value="DUF2878"/>
    <property type="match status" value="1"/>
</dbReference>
<evidence type="ECO:0000256" key="1">
    <source>
        <dbReference type="SAM" id="Phobius"/>
    </source>
</evidence>
<feature type="transmembrane region" description="Helical" evidence="1">
    <location>
        <begin position="6"/>
        <end position="24"/>
    </location>
</feature>
<reference evidence="2" key="1">
    <citation type="submission" date="2020-12" db="EMBL/GenBank/DDBJ databases">
        <title>Draft genome sequence of Enterobacter spp., Lelliottia spp. and Serratia spp. isolated from drinking water reservoirs and lakes.</title>
        <authorList>
            <person name="Reitter C."/>
            <person name="Neuhaus K."/>
            <person name="Huegler M."/>
        </authorList>
    </citation>
    <scope>NUCLEOTIDE SEQUENCE</scope>
    <source>
        <strain evidence="2">TZW15</strain>
    </source>
</reference>
<feature type="transmembrane region" description="Helical" evidence="1">
    <location>
        <begin position="29"/>
        <end position="46"/>
    </location>
</feature>
<feature type="transmembrane region" description="Helical" evidence="1">
    <location>
        <begin position="103"/>
        <end position="123"/>
    </location>
</feature>
<protein>
    <submittedName>
        <fullName evidence="2">DUF2878 domain-containing protein</fullName>
    </submittedName>
</protein>
<proteinExistence type="predicted"/>
<keyword evidence="1" id="KW-0472">Membrane</keyword>
<dbReference type="InterPro" id="IPR021306">
    <property type="entry name" value="DUF2878"/>
</dbReference>
<dbReference type="AlphaFoldDB" id="A0AAP2AAM1"/>
<feature type="transmembrane region" description="Helical" evidence="1">
    <location>
        <begin position="78"/>
        <end position="97"/>
    </location>
</feature>
<sequence>MNRHVQVFLIAIAFDLYWTLVVLFRERGLFLWLALAILAFLMLSPAHRLYALLLAVMGSGLDTLWALTGLIDFHGEALLPLWMLALWLMFATVWTHLTRTTALPGWILTLMGALGGPVAYIIGQRLGAMTFLEPAFVVISWMALGWLTLMLLFHILIGRRPCVPL</sequence>
<evidence type="ECO:0000313" key="2">
    <source>
        <dbReference type="EMBL" id="MBL5932932.1"/>
    </source>
</evidence>
<evidence type="ECO:0000313" key="3">
    <source>
        <dbReference type="Proteomes" id="UP000653275"/>
    </source>
</evidence>
<gene>
    <name evidence="2" type="ORF">I7V27_00385</name>
</gene>
<dbReference type="Proteomes" id="UP000653275">
    <property type="component" value="Unassembled WGS sequence"/>
</dbReference>
<feature type="transmembrane region" description="Helical" evidence="1">
    <location>
        <begin position="135"/>
        <end position="157"/>
    </location>
</feature>